<dbReference type="STRING" id="286727.SAMN02982917_1766"/>
<dbReference type="GO" id="GO:0016791">
    <property type="term" value="F:phosphatase activity"/>
    <property type="evidence" value="ECO:0007669"/>
    <property type="project" value="TreeGrafter"/>
</dbReference>
<dbReference type="EMBL" id="FXAK01000002">
    <property type="protein sequence ID" value="SMF35054.1"/>
    <property type="molecule type" value="Genomic_DNA"/>
</dbReference>
<dbReference type="GO" id="GO:0005829">
    <property type="term" value="C:cytosol"/>
    <property type="evidence" value="ECO:0007669"/>
    <property type="project" value="TreeGrafter"/>
</dbReference>
<dbReference type="InterPro" id="IPR036412">
    <property type="entry name" value="HAD-like_sf"/>
</dbReference>
<dbReference type="SUPFAM" id="SSF56784">
    <property type="entry name" value="HAD-like"/>
    <property type="match status" value="1"/>
</dbReference>
<dbReference type="RefSeq" id="WP_085084282.1">
    <property type="nucleotide sequence ID" value="NZ_FXAK01000002.1"/>
</dbReference>
<name>A0A1X7EJN5_9PROT</name>
<dbReference type="Gene3D" id="3.30.70.1020">
    <property type="entry name" value="Trehalose-6-phosphate phosphatase related protein, domain 2"/>
    <property type="match status" value="1"/>
</dbReference>
<protein>
    <submittedName>
        <fullName evidence="1">HAD-superfamily hydrolase, subfamily IIB</fullName>
    </submittedName>
</protein>
<dbReference type="Gene3D" id="3.40.50.10490">
    <property type="entry name" value="Glucose-6-phosphate isomerase like protein, domain 1"/>
    <property type="match status" value="1"/>
</dbReference>
<dbReference type="OrthoDB" id="1489290at2"/>
<proteinExistence type="predicted"/>
<dbReference type="PANTHER" id="PTHR10000">
    <property type="entry name" value="PHOSPHOSERINE PHOSPHATASE"/>
    <property type="match status" value="1"/>
</dbReference>
<dbReference type="InterPro" id="IPR046348">
    <property type="entry name" value="SIS_dom_sf"/>
</dbReference>
<dbReference type="AlphaFoldDB" id="A0A1X7EJN5"/>
<keyword evidence="1" id="KW-0378">Hydrolase</keyword>
<accession>A0A1X7EJN5</accession>
<reference evidence="1 2" key="1">
    <citation type="submission" date="2017-04" db="EMBL/GenBank/DDBJ databases">
        <authorList>
            <person name="Afonso C.L."/>
            <person name="Miller P.J."/>
            <person name="Scott M.A."/>
            <person name="Spackman E."/>
            <person name="Goraichik I."/>
            <person name="Dimitrov K.M."/>
            <person name="Suarez D.L."/>
            <person name="Swayne D.E."/>
        </authorList>
    </citation>
    <scope>NUCLEOTIDE SEQUENCE [LARGE SCALE GENOMIC DNA]</scope>
    <source>
        <strain evidence="1 2">A2P</strain>
    </source>
</reference>
<dbReference type="GO" id="GO:0000287">
    <property type="term" value="F:magnesium ion binding"/>
    <property type="evidence" value="ECO:0007669"/>
    <property type="project" value="TreeGrafter"/>
</dbReference>
<dbReference type="GO" id="GO:0097367">
    <property type="term" value="F:carbohydrate derivative binding"/>
    <property type="evidence" value="ECO:0007669"/>
    <property type="project" value="InterPro"/>
</dbReference>
<dbReference type="Gene3D" id="3.40.50.1000">
    <property type="entry name" value="HAD superfamily/HAD-like"/>
    <property type="match status" value="1"/>
</dbReference>
<dbReference type="SUPFAM" id="SSF53697">
    <property type="entry name" value="SIS domain"/>
    <property type="match status" value="1"/>
</dbReference>
<gene>
    <name evidence="1" type="ORF">SAMN02982917_1766</name>
</gene>
<evidence type="ECO:0000313" key="1">
    <source>
        <dbReference type="EMBL" id="SMF35054.1"/>
    </source>
</evidence>
<dbReference type="Proteomes" id="UP000192936">
    <property type="component" value="Unassembled WGS sequence"/>
</dbReference>
<dbReference type="InterPro" id="IPR023214">
    <property type="entry name" value="HAD_sf"/>
</dbReference>
<dbReference type="PANTHER" id="PTHR10000:SF8">
    <property type="entry name" value="HAD SUPERFAMILY HYDROLASE-LIKE, TYPE 3"/>
    <property type="match status" value="1"/>
</dbReference>
<evidence type="ECO:0000313" key="2">
    <source>
        <dbReference type="Proteomes" id="UP000192936"/>
    </source>
</evidence>
<organism evidence="1 2">
    <name type="scientific">Azospirillum oryzae</name>
    <dbReference type="NCBI Taxonomy" id="286727"/>
    <lineage>
        <taxon>Bacteria</taxon>
        <taxon>Pseudomonadati</taxon>
        <taxon>Pseudomonadota</taxon>
        <taxon>Alphaproteobacteria</taxon>
        <taxon>Rhodospirillales</taxon>
        <taxon>Azospirillaceae</taxon>
        <taxon>Azospirillum</taxon>
    </lineage>
</organism>
<dbReference type="GO" id="GO:1901135">
    <property type="term" value="P:carbohydrate derivative metabolic process"/>
    <property type="evidence" value="ECO:0007669"/>
    <property type="project" value="InterPro"/>
</dbReference>
<sequence>MARPYASEMAKLAETFTWAAGADLHPLRQAVRLAGLAPLRAIGSGGSLTAAHALAGLHQRFTGRIAAVATPLEAADEPLDTGVATWLLSAGGGNVDIIAAAKALIQREPRQIGVLCGRDDSPLAELCRQHPFVDLLTYSPPAGKDGFLATNSLLGFVALLTRAYALEFGAEADWEDTAKRLQTLLLEGSATLKSWEAATAPLWARPTTLVLYGPTARVGAVDLESKFTEAAIGNLQLADYRNFAHGRHHWLAKRGETSGVLAFVTDSDRALAERTLDLIPPDIPLARIELAGGPGATALASLVAALRITGWAGFTRGIDPGRPGVPEFGRKLYNLPLPRSGRSSATARLTPRESAAIVRKAGVDLGQLVTSGELDRWRSAIVTFRSRLCEASFGGIVLDYDGTIVDTRHRFEPASAEMSAELVRLAEAGVRIAVATGRGRSVRHDLQRILPRPLWSQILIGYYNGAEVAPLDDDEAPNGAETSCASLQPLVDALRSHPELAKCARQENRPFQITLEALRVMPESRLWDLAQQVILLADAKGVTVTRSSHSIDIVAAGVSKQNVVRRLREAVGDSHILAIGDRGRWPGNDYELLREPFALSVDEISVDPVTCWHLGEAGQRGPAVTLDYLSALEVDGGHLRFGEGALR</sequence>